<dbReference type="EMBL" id="JADBJN010000001">
    <property type="protein sequence ID" value="KAG5685028.1"/>
    <property type="molecule type" value="Genomic_DNA"/>
</dbReference>
<proteinExistence type="predicted"/>
<dbReference type="OrthoDB" id="6579237at2759"/>
<feature type="coiled-coil region" evidence="1">
    <location>
        <begin position="221"/>
        <end position="250"/>
    </location>
</feature>
<keyword evidence="1" id="KW-0175">Coiled coil</keyword>
<dbReference type="PANTHER" id="PTHR21436:SF2">
    <property type="entry name" value="COILED-COIL DOMAIN-CONTAINING PROTEIN 142"/>
    <property type="match status" value="1"/>
</dbReference>
<gene>
    <name evidence="3" type="ORF">PVAND_014231</name>
</gene>
<organism evidence="3 4">
    <name type="scientific">Polypedilum vanderplanki</name>
    <name type="common">Sleeping chironomid midge</name>
    <dbReference type="NCBI Taxonomy" id="319348"/>
    <lineage>
        <taxon>Eukaryota</taxon>
        <taxon>Metazoa</taxon>
        <taxon>Ecdysozoa</taxon>
        <taxon>Arthropoda</taxon>
        <taxon>Hexapoda</taxon>
        <taxon>Insecta</taxon>
        <taxon>Pterygota</taxon>
        <taxon>Neoptera</taxon>
        <taxon>Endopterygota</taxon>
        <taxon>Diptera</taxon>
        <taxon>Nematocera</taxon>
        <taxon>Chironomoidea</taxon>
        <taxon>Chironomidae</taxon>
        <taxon>Chironominae</taxon>
        <taxon>Polypedilum</taxon>
        <taxon>Polypedilum</taxon>
    </lineage>
</organism>
<reference evidence="3" key="1">
    <citation type="submission" date="2021-03" db="EMBL/GenBank/DDBJ databases">
        <title>Chromosome level genome of the anhydrobiotic midge Polypedilum vanderplanki.</title>
        <authorList>
            <person name="Yoshida Y."/>
            <person name="Kikawada T."/>
            <person name="Gusev O."/>
        </authorList>
    </citation>
    <scope>NUCLEOTIDE SEQUENCE</scope>
    <source>
        <strain evidence="3">NIAS01</strain>
        <tissue evidence="3">Whole body or cell culture</tissue>
    </source>
</reference>
<protein>
    <recommendedName>
        <fullName evidence="2">Coiled-coil protein 142 C-terminal domain-containing protein</fullName>
    </recommendedName>
</protein>
<keyword evidence="4" id="KW-1185">Reference proteome</keyword>
<evidence type="ECO:0000313" key="3">
    <source>
        <dbReference type="EMBL" id="KAG5685028.1"/>
    </source>
</evidence>
<dbReference type="PANTHER" id="PTHR21436">
    <property type="entry name" value="COILED-COIL DOMAIN-CONTAINING PROTEIN 142"/>
    <property type="match status" value="1"/>
</dbReference>
<feature type="domain" description="Coiled-coil protein 142 C-terminal" evidence="2">
    <location>
        <begin position="357"/>
        <end position="726"/>
    </location>
</feature>
<name>A0A9J6CSX2_POLVA</name>
<dbReference type="Pfam" id="PF14923">
    <property type="entry name" value="CCDC142"/>
    <property type="match status" value="1"/>
</dbReference>
<accession>A0A9J6CSX2</accession>
<dbReference type="InterPro" id="IPR055350">
    <property type="entry name" value="CCDC142_C"/>
</dbReference>
<evidence type="ECO:0000256" key="1">
    <source>
        <dbReference type="SAM" id="Coils"/>
    </source>
</evidence>
<evidence type="ECO:0000313" key="4">
    <source>
        <dbReference type="Proteomes" id="UP001107558"/>
    </source>
</evidence>
<dbReference type="Proteomes" id="UP001107558">
    <property type="component" value="Chromosome 1"/>
</dbReference>
<comment type="caution">
    <text evidence="3">The sequence shown here is derived from an EMBL/GenBank/DDBJ whole genome shotgun (WGS) entry which is preliminary data.</text>
</comment>
<sequence>MSNIAKWLPKQNNDMNKIFIETRNIERELRILGKMFATVVNYTKNPENGFQDLLDQGNKVLSDSASTFFKLYRMSSSSSDKNVERSSFKVLLNKKAIQIRQNLKRRHFQLIMIFTKLIKLMLCNGVFEAAFQMCSLLNTAVILTLQNTKSASGTLVISNTFPPLLSNPRVMHIHSLLQMVTRYRTEQCCESLISCLLATCKAEMNDETESDDSSLEIYLALTEQLTEADIAKQKLRLLQEKQAMQNQKQQMAIMPRPQQKSIRVRPIIKPSTITDISEDAEPTLNYFDNLVKESQHKEAFIRTESDDTELLHDLIRVEEIFLATMIAKCLKLCPSAFENEITKEEIMALISRASKFLWTNVGATLEHFLLWWSQFPLACRPVSCTKYLREYLMLIQPEDAPEPILSTLKSLGEILTVHVAGTCWDKDFRMCLVLSSHKVDQEYEKTSEFYIPEEQLIGTTAGYFWAELIQTLVRITNSCDKAGTIANELPIVEQIPVLHRLDHSIHTMRLWANTKAKELCAEWNMNFFFRLIHNDMSGICLERLNEVRAPVLVAENPLEVHIQVNVALRSKLTEEIKENTIKVKSTCNECIDILAAICETTSLATLSLYFPPHRVWLCDTLNKQCSEYIGIYLNVMYFPIAEATKDLEILNLTLKIICECLLENIYNNKIKFSMCGALNLLKDIEAIGEWIENCNEFPDTYREKLMKHEVLRYCEGVGKILLREPEEVISMFPSPTKAKRMATDEEEDKAPLPAEMFVPNQQRWLELRARRSRGVFGLCSNVNNVSVIT</sequence>
<evidence type="ECO:0000259" key="2">
    <source>
        <dbReference type="Pfam" id="PF14923"/>
    </source>
</evidence>
<dbReference type="InterPro" id="IPR026700">
    <property type="entry name" value="CCDC142"/>
</dbReference>
<dbReference type="AlphaFoldDB" id="A0A9J6CSX2"/>